<evidence type="ECO:0000313" key="3">
    <source>
        <dbReference type="Proteomes" id="UP000270185"/>
    </source>
</evidence>
<keyword evidence="3" id="KW-1185">Reference proteome</keyword>
<organism evidence="2 3">
    <name type="scientific">Kaistella carnis</name>
    <dbReference type="NCBI Taxonomy" id="1241979"/>
    <lineage>
        <taxon>Bacteria</taxon>
        <taxon>Pseudomonadati</taxon>
        <taxon>Bacteroidota</taxon>
        <taxon>Flavobacteriia</taxon>
        <taxon>Flavobacteriales</taxon>
        <taxon>Weeksellaceae</taxon>
        <taxon>Chryseobacterium group</taxon>
        <taxon>Kaistella</taxon>
    </lineage>
</organism>
<dbReference type="Proteomes" id="UP000270185">
    <property type="component" value="Chromosome"/>
</dbReference>
<proteinExistence type="predicted"/>
<dbReference type="InterPro" id="IPR024535">
    <property type="entry name" value="RHGA/B-epi-like_pectate_lyase"/>
</dbReference>
<dbReference type="EMBL" id="CP034159">
    <property type="protein sequence ID" value="AZI34145.1"/>
    <property type="molecule type" value="Genomic_DNA"/>
</dbReference>
<dbReference type="SUPFAM" id="SSF51126">
    <property type="entry name" value="Pectin lyase-like"/>
    <property type="match status" value="1"/>
</dbReference>
<dbReference type="InterPro" id="IPR011050">
    <property type="entry name" value="Pectin_lyase_fold/virulence"/>
</dbReference>
<dbReference type="OrthoDB" id="9765957at2"/>
<protein>
    <recommendedName>
        <fullName evidence="1">Rhamnogalacturonase A/B/Epimerase-like pectate lyase domain-containing protein</fullName>
    </recommendedName>
</protein>
<sequence>MTEKKYFTIILMFVYFALNAKEYNVLNYGAIPNDNKDDWNAFQNCINEAIKENDKPYIYVPIGSYNISRELTFDFLDKDVNFIGEINKKNIVPTLNFTSSTNLIWAKGYLCNPSKGVFRINNLIISSNNLPYSVNHPKANKDQWSAALAIADKSEAYINNITIKNFYGQGIYISATQQVGINENSRFKYVEIINSKIFDVWGYNPKKDDYGDGIYLANISSAVIKNNIIFNNTVKTKQLGRCGIVVEYMSENVQIICNEVKGGYDRPIHFESTFGGHTVQDNFFKGSDMGLILSESIKDLNKPILFKNNYFTNEGLEKQNNLSKTFAKGNYGDRALAYIVTDGDSNEIKILFDSNIFFVDFNSQYDSNALINNRSKNVKFKNNSFKTSNSDQTIYIFNYGKSNFYNNIMQKSVILK</sequence>
<feature type="domain" description="Rhamnogalacturonase A/B/Epimerase-like pectate lyase" evidence="1">
    <location>
        <begin position="24"/>
        <end position="240"/>
    </location>
</feature>
<name>A0A3G8XKV1_9FLAO</name>
<dbReference type="InterPro" id="IPR012334">
    <property type="entry name" value="Pectin_lyas_fold"/>
</dbReference>
<accession>A0A3G8XKV1</accession>
<dbReference type="AlphaFoldDB" id="A0A3G8XKV1"/>
<reference evidence="3" key="1">
    <citation type="submission" date="2018-11" db="EMBL/GenBank/DDBJ databases">
        <title>Proposal to divide the Flavobacteriaceae and reorganize its genera based on Amino Acid Identity values calculated from whole genome sequences.</title>
        <authorList>
            <person name="Nicholson A.C."/>
            <person name="Gulvik C.A."/>
            <person name="Whitney A.M."/>
            <person name="Humrighouse B.W."/>
            <person name="Bell M."/>
            <person name="Holmes B."/>
            <person name="Steigerwalt A.G."/>
            <person name="Villarma A."/>
            <person name="Sheth M."/>
            <person name="Batra D."/>
            <person name="Pryor J."/>
            <person name="Bernardet J.-F."/>
            <person name="Hugo C."/>
            <person name="Kampfer P."/>
            <person name="Newman J.D."/>
            <person name="McQuiston J.R."/>
        </authorList>
    </citation>
    <scope>NUCLEOTIDE SEQUENCE [LARGE SCALE GENOMIC DNA]</scope>
    <source>
        <strain evidence="3">G0081</strain>
    </source>
</reference>
<evidence type="ECO:0000259" key="1">
    <source>
        <dbReference type="Pfam" id="PF12708"/>
    </source>
</evidence>
<dbReference type="KEGG" id="ccas:EIB73_13605"/>
<gene>
    <name evidence="2" type="ORF">EIB73_13605</name>
</gene>
<dbReference type="SMART" id="SM00710">
    <property type="entry name" value="PbH1"/>
    <property type="match status" value="4"/>
</dbReference>
<dbReference type="Gene3D" id="2.160.20.10">
    <property type="entry name" value="Single-stranded right-handed beta-helix, Pectin lyase-like"/>
    <property type="match status" value="1"/>
</dbReference>
<dbReference type="InterPro" id="IPR006626">
    <property type="entry name" value="PbH1"/>
</dbReference>
<dbReference type="Pfam" id="PF12708">
    <property type="entry name" value="Pect-lyase_RHGA_epim"/>
    <property type="match status" value="1"/>
</dbReference>
<dbReference type="RefSeq" id="WP_125025781.1">
    <property type="nucleotide sequence ID" value="NZ_CP034159.1"/>
</dbReference>
<evidence type="ECO:0000313" key="2">
    <source>
        <dbReference type="EMBL" id="AZI34145.1"/>
    </source>
</evidence>